<evidence type="ECO:0000313" key="1">
    <source>
        <dbReference type="EMBL" id="MCG5031167.1"/>
    </source>
</evidence>
<accession>A0ABS9MRA7</accession>
<dbReference type="SUPFAM" id="SSF55961">
    <property type="entry name" value="Bet v1-like"/>
    <property type="match status" value="1"/>
</dbReference>
<name>A0ABS9MRA7_9BURK</name>
<reference evidence="1 2" key="1">
    <citation type="submission" date="2022-02" db="EMBL/GenBank/DDBJ databases">
        <title>Mesosutterella porci, a novel member of the family Sutterellaceae from pig feces.</title>
        <authorList>
            <person name="Wylensek D."/>
            <person name="Clavel T."/>
        </authorList>
    </citation>
    <scope>NUCLEOTIDE SEQUENCE [LARGE SCALE GENOMIC DNA]</scope>
    <source>
        <strain evidence="2">oilRF-744-wt-GAM-9</strain>
    </source>
</reference>
<protein>
    <submittedName>
        <fullName evidence="1">DUF1857 family protein</fullName>
    </submittedName>
</protein>
<proteinExistence type="predicted"/>
<gene>
    <name evidence="1" type="ORF">MAF45_06885</name>
</gene>
<dbReference type="Proteomes" id="UP001297600">
    <property type="component" value="Unassembled WGS sequence"/>
</dbReference>
<sequence>MKVFSHSIELKGAGKSQSWEALEHFARHPDLLLPGCEGSEVHEFTSEDGNRWLRRVKNFGTVSVEDHVFLQPDGHLEIHVAASREWPRSWQEIDIEETVEGVRFRFTYSQETPQSFKTPQILQLRNEAYRNKDQGLVRLIAQKLSAA</sequence>
<comment type="caution">
    <text evidence="1">The sequence shown here is derived from an EMBL/GenBank/DDBJ whole genome shotgun (WGS) entry which is preliminary data.</text>
</comment>
<dbReference type="InterPro" id="IPR023393">
    <property type="entry name" value="START-like_dom_sf"/>
</dbReference>
<dbReference type="Gene3D" id="3.30.530.20">
    <property type="match status" value="1"/>
</dbReference>
<evidence type="ECO:0000313" key="2">
    <source>
        <dbReference type="Proteomes" id="UP001297600"/>
    </source>
</evidence>
<organism evidence="1 2">
    <name type="scientific">Mesosutterella porci</name>
    <dbReference type="NCBI Taxonomy" id="2915351"/>
    <lineage>
        <taxon>Bacteria</taxon>
        <taxon>Pseudomonadati</taxon>
        <taxon>Pseudomonadota</taxon>
        <taxon>Betaproteobacteria</taxon>
        <taxon>Burkholderiales</taxon>
        <taxon>Sutterellaceae</taxon>
        <taxon>Mesosutterella</taxon>
    </lineage>
</organism>
<dbReference type="EMBL" id="JAKNCT010000007">
    <property type="protein sequence ID" value="MCG5031167.1"/>
    <property type="molecule type" value="Genomic_DNA"/>
</dbReference>
<keyword evidence="2" id="KW-1185">Reference proteome</keyword>
<dbReference type="RefSeq" id="WP_237978850.1">
    <property type="nucleotide sequence ID" value="NZ_JAKNCT010000007.1"/>
</dbReference>